<keyword evidence="4 6" id="KW-1133">Transmembrane helix</keyword>
<keyword evidence="9" id="KW-1185">Reference proteome</keyword>
<feature type="domain" description="GtrA/DPMS transmembrane" evidence="7">
    <location>
        <begin position="9"/>
        <end position="130"/>
    </location>
</feature>
<comment type="subcellular location">
    <subcellularLocation>
        <location evidence="1">Membrane</location>
        <topology evidence="1">Multi-pass membrane protein</topology>
    </subcellularLocation>
</comment>
<comment type="similarity">
    <text evidence="2">Belongs to the GtrA family.</text>
</comment>
<dbReference type="RefSeq" id="WP_300961664.1">
    <property type="nucleotide sequence ID" value="NZ_JAUHJR010000006.1"/>
</dbReference>
<evidence type="ECO:0000256" key="5">
    <source>
        <dbReference type="ARBA" id="ARBA00023136"/>
    </source>
</evidence>
<dbReference type="PANTHER" id="PTHR38459">
    <property type="entry name" value="PROPHAGE BACTOPRENOL-LINKED GLUCOSE TRANSLOCASE HOMOLOG"/>
    <property type="match status" value="1"/>
</dbReference>
<dbReference type="Proteomes" id="UP001168537">
    <property type="component" value="Unassembled WGS sequence"/>
</dbReference>
<evidence type="ECO:0000256" key="2">
    <source>
        <dbReference type="ARBA" id="ARBA00009399"/>
    </source>
</evidence>
<evidence type="ECO:0000313" key="9">
    <source>
        <dbReference type="Proteomes" id="UP001168537"/>
    </source>
</evidence>
<keyword evidence="5 6" id="KW-0472">Membrane</keyword>
<name>A0ABT8EWS1_9ACTN</name>
<sequence>MPTGRIASRFLVVGGLAFLVDVACYNLARQLLETGPLTSKTLAFVVSATFAFAGNRLWVFDQRQRLQLATAYTLFVLVNLGGLAVNLVPLAVTSYALGWTSTVAENVSGNLVGVALATLFRFWGYQRWVFPAEGVAAPEDDRRTVTT</sequence>
<dbReference type="EMBL" id="JAUHJR010000006">
    <property type="protein sequence ID" value="MDN4162498.1"/>
    <property type="molecule type" value="Genomic_DNA"/>
</dbReference>
<dbReference type="InterPro" id="IPR051401">
    <property type="entry name" value="GtrA_CellWall_Glycosyl"/>
</dbReference>
<organism evidence="8 9">
    <name type="scientific">Nocardioides abyssi</name>
    <dbReference type="NCBI Taxonomy" id="3058370"/>
    <lineage>
        <taxon>Bacteria</taxon>
        <taxon>Bacillati</taxon>
        <taxon>Actinomycetota</taxon>
        <taxon>Actinomycetes</taxon>
        <taxon>Propionibacteriales</taxon>
        <taxon>Nocardioidaceae</taxon>
        <taxon>Nocardioides</taxon>
    </lineage>
</organism>
<keyword evidence="3 6" id="KW-0812">Transmembrane</keyword>
<evidence type="ECO:0000256" key="4">
    <source>
        <dbReference type="ARBA" id="ARBA00022989"/>
    </source>
</evidence>
<feature type="transmembrane region" description="Helical" evidence="6">
    <location>
        <begin position="40"/>
        <end position="59"/>
    </location>
</feature>
<gene>
    <name evidence="8" type="ORF">QWY29_14115</name>
</gene>
<evidence type="ECO:0000256" key="6">
    <source>
        <dbReference type="SAM" id="Phobius"/>
    </source>
</evidence>
<evidence type="ECO:0000313" key="8">
    <source>
        <dbReference type="EMBL" id="MDN4162498.1"/>
    </source>
</evidence>
<evidence type="ECO:0000256" key="1">
    <source>
        <dbReference type="ARBA" id="ARBA00004141"/>
    </source>
</evidence>
<protein>
    <submittedName>
        <fullName evidence="8">GtrA family protein</fullName>
    </submittedName>
</protein>
<dbReference type="PANTHER" id="PTHR38459:SF1">
    <property type="entry name" value="PROPHAGE BACTOPRENOL-LINKED GLUCOSE TRANSLOCASE HOMOLOG"/>
    <property type="match status" value="1"/>
</dbReference>
<accession>A0ABT8EWS1</accession>
<evidence type="ECO:0000256" key="3">
    <source>
        <dbReference type="ARBA" id="ARBA00022692"/>
    </source>
</evidence>
<reference evidence="8" key="1">
    <citation type="submission" date="2023-06" db="EMBL/GenBank/DDBJ databases">
        <title>Draft genome sequence of Nocardioides sp. SOB72.</title>
        <authorList>
            <person name="Zhang G."/>
        </authorList>
    </citation>
    <scope>NUCLEOTIDE SEQUENCE</scope>
    <source>
        <strain evidence="8">SOB72</strain>
    </source>
</reference>
<feature type="transmembrane region" description="Helical" evidence="6">
    <location>
        <begin position="71"/>
        <end position="95"/>
    </location>
</feature>
<evidence type="ECO:0000259" key="7">
    <source>
        <dbReference type="Pfam" id="PF04138"/>
    </source>
</evidence>
<dbReference type="Pfam" id="PF04138">
    <property type="entry name" value="GtrA_DPMS_TM"/>
    <property type="match status" value="1"/>
</dbReference>
<comment type="caution">
    <text evidence="8">The sequence shown here is derived from an EMBL/GenBank/DDBJ whole genome shotgun (WGS) entry which is preliminary data.</text>
</comment>
<proteinExistence type="inferred from homology"/>
<feature type="transmembrane region" description="Helical" evidence="6">
    <location>
        <begin position="107"/>
        <end position="124"/>
    </location>
</feature>
<dbReference type="InterPro" id="IPR007267">
    <property type="entry name" value="GtrA_DPMS_TM"/>
</dbReference>